<dbReference type="InterPro" id="IPR051870">
    <property type="entry name" value="Elongin-A_domain"/>
</dbReference>
<dbReference type="AlphaFoldDB" id="A0A6A6XA59"/>
<evidence type="ECO:0000313" key="4">
    <source>
        <dbReference type="Proteomes" id="UP000799757"/>
    </source>
</evidence>
<sequence>MPVLSLYELSKMRMIQNIGMLTDIGDLPYSFLAPILRHIQNPQQLIELEENCPQILGETAEIWLRFIKRDIPNWEAKPHQPRDDKNWSKVYKKLKKDAEREKADQEEALKEQMRALQQNRAGNQTLIVEGRTGYDPAARKWGYGSRGTGGGGRSGSSWGDPAAPKKTGKVIFDKLRRGVYDSKQARPKATQMPAHLLQERKGVVREAPARLVRMNENEGPKKMVISRQASASVVGRNGIPHPTMRKPITSRPVPQPQQSVPSPTPEKKIQRASLPAGQHFTAPKLTVQNSDAVRPPKRRREVAPSLFHNLKKRKI</sequence>
<feature type="compositionally biased region" description="Gly residues" evidence="2">
    <location>
        <begin position="144"/>
        <end position="154"/>
    </location>
</feature>
<feature type="compositionally biased region" description="Low complexity" evidence="2">
    <location>
        <begin position="249"/>
        <end position="261"/>
    </location>
</feature>
<dbReference type="GO" id="GO:0006368">
    <property type="term" value="P:transcription elongation by RNA polymerase II"/>
    <property type="evidence" value="ECO:0007669"/>
    <property type="project" value="InterPro"/>
</dbReference>
<evidence type="ECO:0000256" key="2">
    <source>
        <dbReference type="SAM" id="MobiDB-lite"/>
    </source>
</evidence>
<gene>
    <name evidence="3" type="ORF">K505DRAFT_325562</name>
</gene>
<name>A0A6A6XA59_9PLEO</name>
<dbReference type="InterPro" id="IPR010684">
    <property type="entry name" value="RNA_pol_II_trans_fac_SIII_A"/>
</dbReference>
<dbReference type="EMBL" id="MU001933">
    <property type="protein sequence ID" value="KAF2793312.1"/>
    <property type="molecule type" value="Genomic_DNA"/>
</dbReference>
<evidence type="ECO:0000313" key="3">
    <source>
        <dbReference type="EMBL" id="KAF2793312.1"/>
    </source>
</evidence>
<dbReference type="Proteomes" id="UP000799757">
    <property type="component" value="Unassembled WGS sequence"/>
</dbReference>
<proteinExistence type="predicted"/>
<protein>
    <recommendedName>
        <fullName evidence="5">Elongin-A</fullName>
    </recommendedName>
</protein>
<feature type="region of interest" description="Disordered" evidence="2">
    <location>
        <begin position="235"/>
        <end position="315"/>
    </location>
</feature>
<dbReference type="Gene3D" id="6.10.250.3180">
    <property type="match status" value="1"/>
</dbReference>
<reference evidence="3" key="1">
    <citation type="journal article" date="2020" name="Stud. Mycol.">
        <title>101 Dothideomycetes genomes: a test case for predicting lifestyles and emergence of pathogens.</title>
        <authorList>
            <person name="Haridas S."/>
            <person name="Albert R."/>
            <person name="Binder M."/>
            <person name="Bloem J."/>
            <person name="Labutti K."/>
            <person name="Salamov A."/>
            <person name="Andreopoulos B."/>
            <person name="Baker S."/>
            <person name="Barry K."/>
            <person name="Bills G."/>
            <person name="Bluhm B."/>
            <person name="Cannon C."/>
            <person name="Castanera R."/>
            <person name="Culley D."/>
            <person name="Daum C."/>
            <person name="Ezra D."/>
            <person name="Gonzalez J."/>
            <person name="Henrissat B."/>
            <person name="Kuo A."/>
            <person name="Liang C."/>
            <person name="Lipzen A."/>
            <person name="Lutzoni F."/>
            <person name="Magnuson J."/>
            <person name="Mondo S."/>
            <person name="Nolan M."/>
            <person name="Ohm R."/>
            <person name="Pangilinan J."/>
            <person name="Park H.-J."/>
            <person name="Ramirez L."/>
            <person name="Alfaro M."/>
            <person name="Sun H."/>
            <person name="Tritt A."/>
            <person name="Yoshinaga Y."/>
            <person name="Zwiers L.-H."/>
            <person name="Turgeon B."/>
            <person name="Goodwin S."/>
            <person name="Spatafora J."/>
            <person name="Crous P."/>
            <person name="Grigoriev I."/>
        </authorList>
    </citation>
    <scope>NUCLEOTIDE SEQUENCE</scope>
    <source>
        <strain evidence="3">CBS 109.77</strain>
    </source>
</reference>
<dbReference type="OrthoDB" id="21513at2759"/>
<organism evidence="3 4">
    <name type="scientific">Melanomma pulvis-pyrius CBS 109.77</name>
    <dbReference type="NCBI Taxonomy" id="1314802"/>
    <lineage>
        <taxon>Eukaryota</taxon>
        <taxon>Fungi</taxon>
        <taxon>Dikarya</taxon>
        <taxon>Ascomycota</taxon>
        <taxon>Pezizomycotina</taxon>
        <taxon>Dothideomycetes</taxon>
        <taxon>Pleosporomycetidae</taxon>
        <taxon>Pleosporales</taxon>
        <taxon>Melanommataceae</taxon>
        <taxon>Melanomma</taxon>
    </lineage>
</organism>
<dbReference type="Pfam" id="PF06881">
    <property type="entry name" value="Elongin_A"/>
    <property type="match status" value="1"/>
</dbReference>
<evidence type="ECO:0008006" key="5">
    <source>
        <dbReference type="Google" id="ProtNLM"/>
    </source>
</evidence>
<feature type="region of interest" description="Disordered" evidence="2">
    <location>
        <begin position="139"/>
        <end position="168"/>
    </location>
</feature>
<evidence type="ECO:0000256" key="1">
    <source>
        <dbReference type="SAM" id="Coils"/>
    </source>
</evidence>
<dbReference type="PANTHER" id="PTHR15141:SF76">
    <property type="entry name" value="TRANSCRIPTION ELONGATION FACTOR B POLYPEPTIDE 3"/>
    <property type="match status" value="1"/>
</dbReference>
<keyword evidence="1" id="KW-0175">Coiled coil</keyword>
<dbReference type="PANTHER" id="PTHR15141">
    <property type="entry name" value="TRANSCRIPTION ELONGATION FACTOR B POLYPEPTIDE 3"/>
    <property type="match status" value="1"/>
</dbReference>
<dbReference type="GO" id="GO:0070449">
    <property type="term" value="C:elongin complex"/>
    <property type="evidence" value="ECO:0007669"/>
    <property type="project" value="InterPro"/>
</dbReference>
<keyword evidence="4" id="KW-1185">Reference proteome</keyword>
<accession>A0A6A6XA59</accession>
<feature type="coiled-coil region" evidence="1">
    <location>
        <begin position="88"/>
        <end position="119"/>
    </location>
</feature>